<dbReference type="STRING" id="1080227.A8L45_03810"/>
<dbReference type="InterPro" id="IPR009491">
    <property type="entry name" value="DUF1107"/>
</dbReference>
<name>A0A1C3EPZ9_9GAMM</name>
<dbReference type="OrthoDB" id="5588896at2"/>
<dbReference type="Pfam" id="PF06526">
    <property type="entry name" value="DUF1107"/>
    <property type="match status" value="1"/>
</dbReference>
<reference evidence="1 2" key="1">
    <citation type="submission" date="2016-05" db="EMBL/GenBank/DDBJ databases">
        <title>Genomic Taxonomy of the Vibrionaceae.</title>
        <authorList>
            <person name="Gomez-Gil B."/>
            <person name="Enciso-Ibarra J."/>
        </authorList>
    </citation>
    <scope>NUCLEOTIDE SEQUENCE [LARGE SCALE GENOMIC DNA]</scope>
    <source>
        <strain evidence="1 2">CAIM 1920</strain>
    </source>
</reference>
<comment type="caution">
    <text evidence="1">The sequence shown here is derived from an EMBL/GenBank/DDBJ whole genome shotgun (WGS) entry which is preliminary data.</text>
</comment>
<dbReference type="Gene3D" id="3.30.1910.10">
    <property type="entry name" value="so0334 like domain"/>
    <property type="match status" value="1"/>
</dbReference>
<dbReference type="RefSeq" id="WP_068899422.1">
    <property type="nucleotide sequence ID" value="NZ_JBHUIF010000003.1"/>
</dbReference>
<evidence type="ECO:0000313" key="1">
    <source>
        <dbReference type="EMBL" id="ODA35305.1"/>
    </source>
</evidence>
<protein>
    <recommendedName>
        <fullName evidence="3">DUF1107 domain-containing protein</fullName>
    </recommendedName>
</protein>
<evidence type="ECO:0008006" key="3">
    <source>
        <dbReference type="Google" id="ProtNLM"/>
    </source>
</evidence>
<proteinExistence type="predicted"/>
<dbReference type="Proteomes" id="UP000094936">
    <property type="component" value="Unassembled WGS sequence"/>
</dbReference>
<dbReference type="EMBL" id="LYBM01000004">
    <property type="protein sequence ID" value="ODA35305.1"/>
    <property type="molecule type" value="Genomic_DNA"/>
</dbReference>
<dbReference type="AlphaFoldDB" id="A0A1C3EPZ9"/>
<organism evidence="1 2">
    <name type="scientific">Veronia pacifica</name>
    <dbReference type="NCBI Taxonomy" id="1080227"/>
    <lineage>
        <taxon>Bacteria</taxon>
        <taxon>Pseudomonadati</taxon>
        <taxon>Pseudomonadota</taxon>
        <taxon>Gammaproteobacteria</taxon>
        <taxon>Vibrionales</taxon>
        <taxon>Vibrionaceae</taxon>
        <taxon>Veronia</taxon>
    </lineage>
</organism>
<gene>
    <name evidence="1" type="ORF">A8L45_03810</name>
</gene>
<accession>A0A1C3EPZ9</accession>
<keyword evidence="2" id="KW-1185">Reference proteome</keyword>
<sequence length="67" mass="7967">MLRIFRQYRPLQVARHVKSFFRGRIYIQGVGAFEYDKGRLLPPVRKDKRSLAVMNEVNNQIKAMLVF</sequence>
<evidence type="ECO:0000313" key="2">
    <source>
        <dbReference type="Proteomes" id="UP000094936"/>
    </source>
</evidence>